<evidence type="ECO:0000313" key="3">
    <source>
        <dbReference type="Proteomes" id="UP001548832"/>
    </source>
</evidence>
<keyword evidence="3" id="KW-1185">Reference proteome</keyword>
<comment type="caution">
    <text evidence="2">The sequence shown here is derived from an EMBL/GenBank/DDBJ whole genome shotgun (WGS) entry which is preliminary data.</text>
</comment>
<accession>A0ABV2D7A3</accession>
<protein>
    <submittedName>
        <fullName evidence="2">Uncharacterized protein</fullName>
    </submittedName>
</protein>
<dbReference type="EMBL" id="JBEWSZ010000001">
    <property type="protein sequence ID" value="MET2825912.1"/>
    <property type="molecule type" value="Genomic_DNA"/>
</dbReference>
<evidence type="ECO:0000256" key="1">
    <source>
        <dbReference type="SAM" id="MobiDB-lite"/>
    </source>
</evidence>
<proteinExistence type="predicted"/>
<evidence type="ECO:0000313" key="2">
    <source>
        <dbReference type="EMBL" id="MET2825912.1"/>
    </source>
</evidence>
<organism evidence="2 3">
    <name type="scientific">Mesorhizobium shangrilense</name>
    <dbReference type="NCBI Taxonomy" id="460060"/>
    <lineage>
        <taxon>Bacteria</taxon>
        <taxon>Pseudomonadati</taxon>
        <taxon>Pseudomonadota</taxon>
        <taxon>Alphaproteobacteria</taxon>
        <taxon>Hyphomicrobiales</taxon>
        <taxon>Phyllobacteriaceae</taxon>
        <taxon>Mesorhizobium</taxon>
    </lineage>
</organism>
<sequence length="115" mass="12498">MRFEYSTQLREDVNSRVQAALHAKGIVNISVVAEEVRLQNLAENVALEDIEYLVMHAAQLFGAAIEFDGVAGLDMTSFEIDLPLRAGPLPSENGHLAVEDGSGMAAISPDRRLPH</sequence>
<dbReference type="Proteomes" id="UP001548832">
    <property type="component" value="Unassembled WGS sequence"/>
</dbReference>
<feature type="region of interest" description="Disordered" evidence="1">
    <location>
        <begin position="93"/>
        <end position="115"/>
    </location>
</feature>
<dbReference type="RefSeq" id="WP_354457984.1">
    <property type="nucleotide sequence ID" value="NZ_JBEWSZ010000001.1"/>
</dbReference>
<gene>
    <name evidence="2" type="ORF">ABVQ20_02875</name>
</gene>
<reference evidence="2 3" key="1">
    <citation type="submission" date="2024-06" db="EMBL/GenBank/DDBJ databases">
        <authorList>
            <person name="Kim D.-U."/>
        </authorList>
    </citation>
    <scope>NUCLEOTIDE SEQUENCE [LARGE SCALE GENOMIC DNA]</scope>
    <source>
        <strain evidence="2 3">KACC15460</strain>
    </source>
</reference>
<name>A0ABV2D7A3_9HYPH</name>